<dbReference type="OrthoDB" id="273345at2759"/>
<dbReference type="InterPro" id="IPR040453">
    <property type="entry name" value="Mnd1_HTH"/>
</dbReference>
<evidence type="ECO:0000256" key="8">
    <source>
        <dbReference type="SAM" id="MobiDB-lite"/>
    </source>
</evidence>
<dbReference type="PANTHER" id="PTHR31398">
    <property type="entry name" value="MEIOTIC NUCLEAR DIVISION PROTEIN 1 HOMOLOG"/>
    <property type="match status" value="1"/>
</dbReference>
<feature type="compositionally biased region" description="Basic and acidic residues" evidence="8">
    <location>
        <begin position="96"/>
        <end position="107"/>
    </location>
</feature>
<feature type="domain" description="Mnd1 HTH" evidence="9">
    <location>
        <begin position="13"/>
        <end position="72"/>
    </location>
</feature>
<dbReference type="PIRSF" id="PIRSF026991">
    <property type="entry name" value="Mnd1"/>
    <property type="match status" value="1"/>
</dbReference>
<dbReference type="InterPro" id="IPR040661">
    <property type="entry name" value="LZ3wCH"/>
</dbReference>
<dbReference type="Pfam" id="PF18517">
    <property type="entry name" value="LZ3wCH"/>
    <property type="match status" value="1"/>
</dbReference>
<evidence type="ECO:0000256" key="3">
    <source>
        <dbReference type="ARBA" id="ARBA00013726"/>
    </source>
</evidence>
<dbReference type="GO" id="GO:0007131">
    <property type="term" value="P:reciprocal meiotic recombination"/>
    <property type="evidence" value="ECO:0007669"/>
    <property type="project" value="InterPro"/>
</dbReference>
<dbReference type="Proteomes" id="UP000274922">
    <property type="component" value="Unassembled WGS sequence"/>
</dbReference>
<dbReference type="EMBL" id="ML014251">
    <property type="protein sequence ID" value="RKO99862.1"/>
    <property type="molecule type" value="Genomic_DNA"/>
</dbReference>
<keyword evidence="6" id="KW-0539">Nucleus</keyword>
<dbReference type="AlphaFoldDB" id="A0A4P9X484"/>
<organism evidence="11 12">
    <name type="scientific">Caulochytrium protostelioides</name>
    <dbReference type="NCBI Taxonomy" id="1555241"/>
    <lineage>
        <taxon>Eukaryota</taxon>
        <taxon>Fungi</taxon>
        <taxon>Fungi incertae sedis</taxon>
        <taxon>Chytridiomycota</taxon>
        <taxon>Chytridiomycota incertae sedis</taxon>
        <taxon>Chytridiomycetes</taxon>
        <taxon>Caulochytriales</taxon>
        <taxon>Caulochytriaceae</taxon>
        <taxon>Caulochytrium</taxon>
    </lineage>
</organism>
<feature type="region of interest" description="Disordered" evidence="8">
    <location>
        <begin position="89"/>
        <end position="109"/>
    </location>
</feature>
<evidence type="ECO:0000259" key="9">
    <source>
        <dbReference type="Pfam" id="PF03962"/>
    </source>
</evidence>
<feature type="non-terminal residue" evidence="11">
    <location>
        <position position="1"/>
    </location>
</feature>
<keyword evidence="4" id="KW-0175">Coiled coil</keyword>
<evidence type="ECO:0000313" key="11">
    <source>
        <dbReference type="EMBL" id="RKO99862.1"/>
    </source>
</evidence>
<comment type="subcellular location">
    <subcellularLocation>
        <location evidence="1">Nucleus</location>
    </subcellularLocation>
</comment>
<evidence type="ECO:0000313" key="12">
    <source>
        <dbReference type="Proteomes" id="UP000274922"/>
    </source>
</evidence>
<name>A0A4P9X484_9FUNG</name>
<protein>
    <recommendedName>
        <fullName evidence="3">Meiotic nuclear division protein 1 homolog</fullName>
    </recommendedName>
</protein>
<dbReference type="GO" id="GO:0003690">
    <property type="term" value="F:double-stranded DNA binding"/>
    <property type="evidence" value="ECO:0007669"/>
    <property type="project" value="InterPro"/>
</dbReference>
<evidence type="ECO:0000256" key="1">
    <source>
        <dbReference type="ARBA" id="ARBA00004123"/>
    </source>
</evidence>
<proteinExistence type="inferred from homology"/>
<dbReference type="PANTHER" id="PTHR31398:SF0">
    <property type="entry name" value="MEIOTIC NUCLEAR DIVISION PROTEIN 1 HOMOLOG"/>
    <property type="match status" value="1"/>
</dbReference>
<evidence type="ECO:0000256" key="4">
    <source>
        <dbReference type="ARBA" id="ARBA00023054"/>
    </source>
</evidence>
<keyword evidence="5" id="KW-0233">DNA recombination</keyword>
<gene>
    <name evidence="11" type="ORF">CXG81DRAFT_13927</name>
</gene>
<keyword evidence="7" id="KW-0469">Meiosis</keyword>
<dbReference type="InterPro" id="IPR005647">
    <property type="entry name" value="Mnd1"/>
</dbReference>
<evidence type="ECO:0000256" key="7">
    <source>
        <dbReference type="ARBA" id="ARBA00023254"/>
    </source>
</evidence>
<reference evidence="12" key="1">
    <citation type="journal article" date="2018" name="Nat. Microbiol.">
        <title>Leveraging single-cell genomics to expand the fungal tree of life.</title>
        <authorList>
            <person name="Ahrendt S.R."/>
            <person name="Quandt C.A."/>
            <person name="Ciobanu D."/>
            <person name="Clum A."/>
            <person name="Salamov A."/>
            <person name="Andreopoulos B."/>
            <person name="Cheng J.F."/>
            <person name="Woyke T."/>
            <person name="Pelin A."/>
            <person name="Henrissat B."/>
            <person name="Reynolds N.K."/>
            <person name="Benny G.L."/>
            <person name="Smith M.E."/>
            <person name="James T.Y."/>
            <person name="Grigoriev I.V."/>
        </authorList>
    </citation>
    <scope>NUCLEOTIDE SEQUENCE [LARGE SCALE GENOMIC DNA]</scope>
    <source>
        <strain evidence="12">ATCC 52028</strain>
    </source>
</reference>
<dbReference type="STRING" id="1555241.A0A4P9X484"/>
<accession>A0A4P9X484</accession>
<evidence type="ECO:0000256" key="6">
    <source>
        <dbReference type="ARBA" id="ARBA00023242"/>
    </source>
</evidence>
<evidence type="ECO:0000256" key="2">
    <source>
        <dbReference type="ARBA" id="ARBA00005981"/>
    </source>
</evidence>
<evidence type="ECO:0000259" key="10">
    <source>
        <dbReference type="Pfam" id="PF18517"/>
    </source>
</evidence>
<keyword evidence="12" id="KW-1185">Reference proteome</keyword>
<evidence type="ECO:0000256" key="5">
    <source>
        <dbReference type="ARBA" id="ARBA00023172"/>
    </source>
</evidence>
<dbReference type="GO" id="GO:0005634">
    <property type="term" value="C:nucleus"/>
    <property type="evidence" value="ECO:0007669"/>
    <property type="project" value="UniProtKB-SubCell"/>
</dbReference>
<feature type="domain" description="Leucine zipper with capping helix" evidence="10">
    <location>
        <begin position="144"/>
        <end position="192"/>
    </location>
</feature>
<dbReference type="Pfam" id="PF03962">
    <property type="entry name" value="Mnd1"/>
    <property type="match status" value="1"/>
</dbReference>
<comment type="similarity">
    <text evidence="2">Belongs to the MND1 family.</text>
</comment>
<sequence length="192" mass="22089">KKGLSFDEKRTRMLELFHETEDFWQLKDIEKMAPKQKGITPQSVKEVLDSLVSDSLVICEKIGTSNYFWSFPSEAQALVNHSDLSEQKQTLEQSLEEAKAGKEDSNDRTQVNEAVKELEATVKALTSQMERYKDRDPAYLDSQRKDVDVAIAAANRWTDNIFTVRKYVQKSFNIDGASFDQQFGIKDDFDYI</sequence>